<dbReference type="Pfam" id="PF19269">
    <property type="entry name" value="Anticodon_2"/>
    <property type="match status" value="1"/>
</dbReference>
<dbReference type="InterPro" id="IPR000924">
    <property type="entry name" value="Glu/Gln-tRNA-synth"/>
</dbReference>
<name>S0ESF3_CHTCT</name>
<feature type="domain" description="Aminoacyl-tRNA synthetase class I anticodon-binding" evidence="9">
    <location>
        <begin position="342"/>
        <end position="492"/>
    </location>
</feature>
<dbReference type="PRINTS" id="PR00987">
    <property type="entry name" value="TRNASYNTHGLU"/>
</dbReference>
<feature type="short sequence motif" description="'HIGH' region" evidence="7">
    <location>
        <begin position="9"/>
        <end position="19"/>
    </location>
</feature>
<dbReference type="CDD" id="cd00808">
    <property type="entry name" value="GluRS_core"/>
    <property type="match status" value="1"/>
</dbReference>
<evidence type="ECO:0000256" key="1">
    <source>
        <dbReference type="ARBA" id="ARBA00007894"/>
    </source>
</evidence>
<dbReference type="InterPro" id="IPR020058">
    <property type="entry name" value="Glu/Gln-tRNA-synth_Ib_cat-dom"/>
</dbReference>
<dbReference type="GO" id="GO:0006424">
    <property type="term" value="P:glutamyl-tRNA aminoacylation"/>
    <property type="evidence" value="ECO:0007669"/>
    <property type="project" value="UniProtKB-UniRule"/>
</dbReference>
<keyword evidence="4 7" id="KW-0067">ATP-binding</keyword>
<dbReference type="HAMAP" id="MF_00022">
    <property type="entry name" value="Glu_tRNA_synth_type1"/>
    <property type="match status" value="1"/>
</dbReference>
<evidence type="ECO:0000256" key="4">
    <source>
        <dbReference type="ARBA" id="ARBA00022840"/>
    </source>
</evidence>
<evidence type="ECO:0000313" key="11">
    <source>
        <dbReference type="Proteomes" id="UP000014227"/>
    </source>
</evidence>
<feature type="binding site" evidence="7">
    <location>
        <position position="108"/>
    </location>
    <ligand>
        <name>Zn(2+)</name>
        <dbReference type="ChEBI" id="CHEBI:29105"/>
    </ligand>
</feature>
<dbReference type="InterPro" id="IPR045462">
    <property type="entry name" value="aa-tRNA-synth_I_cd-bd"/>
</dbReference>
<organism evidence="10 11">
    <name type="scientific">Chthonomonas calidirosea (strain DSM 23976 / ICMP 18418 / T49)</name>
    <dbReference type="NCBI Taxonomy" id="1303518"/>
    <lineage>
        <taxon>Bacteria</taxon>
        <taxon>Bacillati</taxon>
        <taxon>Armatimonadota</taxon>
        <taxon>Chthonomonadia</taxon>
        <taxon>Chthonomonadales</taxon>
        <taxon>Chthonomonadaceae</taxon>
        <taxon>Chthonomonas</taxon>
    </lineage>
</organism>
<dbReference type="KEGG" id="ccz:CCALI_00282"/>
<gene>
    <name evidence="7" type="primary">gltX</name>
    <name evidence="10" type="ORF">CCALI_00282</name>
</gene>
<protein>
    <recommendedName>
        <fullName evidence="7">Glutamate--tRNA ligase</fullName>
        <ecNumber evidence="7">6.1.1.17</ecNumber>
    </recommendedName>
    <alternativeName>
        <fullName evidence="7">Glutamyl-tRNA synthetase</fullName>
        <shortName evidence="7">GluRS</shortName>
    </alternativeName>
</protein>
<dbReference type="Pfam" id="PF00749">
    <property type="entry name" value="tRNA-synt_1c"/>
    <property type="match status" value="1"/>
</dbReference>
<feature type="short sequence motif" description="'KMSKS' region" evidence="7">
    <location>
        <begin position="257"/>
        <end position="261"/>
    </location>
</feature>
<dbReference type="AlphaFoldDB" id="S0ESF3"/>
<keyword evidence="7" id="KW-0963">Cytoplasm</keyword>
<dbReference type="SUPFAM" id="SSF48163">
    <property type="entry name" value="An anticodon-binding domain of class I aminoacyl-tRNA synthetases"/>
    <property type="match status" value="1"/>
</dbReference>
<dbReference type="RefSeq" id="WP_016481682.1">
    <property type="nucleotide sequence ID" value="NC_021487.1"/>
</dbReference>
<proteinExistence type="inferred from homology"/>
<dbReference type="eggNOG" id="COG0008">
    <property type="taxonomic scope" value="Bacteria"/>
</dbReference>
<dbReference type="InterPro" id="IPR020751">
    <property type="entry name" value="aa-tRNA-synth_I_codon-bd_sub2"/>
</dbReference>
<evidence type="ECO:0000256" key="7">
    <source>
        <dbReference type="HAMAP-Rule" id="MF_00022"/>
    </source>
</evidence>
<keyword evidence="2 7" id="KW-0436">Ligase</keyword>
<dbReference type="InterPro" id="IPR001412">
    <property type="entry name" value="aa-tRNA-synth_I_CS"/>
</dbReference>
<feature type="binding site" evidence="7">
    <location>
        <position position="137"/>
    </location>
    <ligand>
        <name>Zn(2+)</name>
        <dbReference type="ChEBI" id="CHEBI:29105"/>
    </ligand>
</feature>
<evidence type="ECO:0000256" key="2">
    <source>
        <dbReference type="ARBA" id="ARBA00022598"/>
    </source>
</evidence>
<dbReference type="InterPro" id="IPR004527">
    <property type="entry name" value="Glu-tRNA-ligase_bac/mito"/>
</dbReference>
<comment type="function">
    <text evidence="7">Catalyzes the attachment of glutamate to tRNA(Glu) in a two-step reaction: glutamate is first activated by ATP to form Glu-AMP and then transferred to the acceptor end of tRNA(Glu).</text>
</comment>
<dbReference type="PANTHER" id="PTHR43311">
    <property type="entry name" value="GLUTAMATE--TRNA LIGASE"/>
    <property type="match status" value="1"/>
</dbReference>
<accession>S0ESF3</accession>
<comment type="subunit">
    <text evidence="7">Monomer.</text>
</comment>
<evidence type="ECO:0000256" key="5">
    <source>
        <dbReference type="ARBA" id="ARBA00022917"/>
    </source>
</evidence>
<dbReference type="GO" id="GO:0000049">
    <property type="term" value="F:tRNA binding"/>
    <property type="evidence" value="ECO:0007669"/>
    <property type="project" value="InterPro"/>
</dbReference>
<keyword evidence="7" id="KW-0862">Zinc</keyword>
<dbReference type="FunFam" id="3.40.50.620:FF:000045">
    <property type="entry name" value="Glutamate--tRNA ligase, mitochondrial"/>
    <property type="match status" value="1"/>
</dbReference>
<dbReference type="GO" id="GO:0005829">
    <property type="term" value="C:cytosol"/>
    <property type="evidence" value="ECO:0007669"/>
    <property type="project" value="TreeGrafter"/>
</dbReference>
<dbReference type="Proteomes" id="UP000014227">
    <property type="component" value="Chromosome I"/>
</dbReference>
<dbReference type="PANTHER" id="PTHR43311:SF2">
    <property type="entry name" value="GLUTAMATE--TRNA LIGASE, MITOCHONDRIAL-RELATED"/>
    <property type="match status" value="1"/>
</dbReference>
<evidence type="ECO:0000256" key="6">
    <source>
        <dbReference type="ARBA" id="ARBA00023146"/>
    </source>
</evidence>
<dbReference type="GO" id="GO:0008270">
    <property type="term" value="F:zinc ion binding"/>
    <property type="evidence" value="ECO:0007669"/>
    <property type="project" value="UniProtKB-UniRule"/>
</dbReference>
<comment type="catalytic activity">
    <reaction evidence="7">
        <text>tRNA(Glu) + L-glutamate + ATP = L-glutamyl-tRNA(Glu) + AMP + diphosphate</text>
        <dbReference type="Rhea" id="RHEA:23540"/>
        <dbReference type="Rhea" id="RHEA-COMP:9663"/>
        <dbReference type="Rhea" id="RHEA-COMP:9680"/>
        <dbReference type="ChEBI" id="CHEBI:29985"/>
        <dbReference type="ChEBI" id="CHEBI:30616"/>
        <dbReference type="ChEBI" id="CHEBI:33019"/>
        <dbReference type="ChEBI" id="CHEBI:78442"/>
        <dbReference type="ChEBI" id="CHEBI:78520"/>
        <dbReference type="ChEBI" id="CHEBI:456215"/>
        <dbReference type="EC" id="6.1.1.17"/>
    </reaction>
</comment>
<comment type="subcellular location">
    <subcellularLocation>
        <location evidence="7">Cytoplasm</location>
    </subcellularLocation>
</comment>
<dbReference type="SUPFAM" id="SSF52374">
    <property type="entry name" value="Nucleotidylyl transferase"/>
    <property type="match status" value="1"/>
</dbReference>
<keyword evidence="11" id="KW-1185">Reference proteome</keyword>
<feature type="binding site" evidence="7">
    <location>
        <position position="110"/>
    </location>
    <ligand>
        <name>Zn(2+)</name>
        <dbReference type="ChEBI" id="CHEBI:29105"/>
    </ligand>
</feature>
<dbReference type="NCBIfam" id="TIGR00464">
    <property type="entry name" value="gltX_bact"/>
    <property type="match status" value="1"/>
</dbReference>
<dbReference type="OrthoDB" id="9807503at2"/>
<dbReference type="PATRIC" id="fig|1303518.3.peg.286"/>
<feature type="binding site" evidence="7">
    <location>
        <position position="260"/>
    </location>
    <ligand>
        <name>ATP</name>
        <dbReference type="ChEBI" id="CHEBI:30616"/>
    </ligand>
</feature>
<feature type="binding site" evidence="7">
    <location>
        <position position="135"/>
    </location>
    <ligand>
        <name>Zn(2+)</name>
        <dbReference type="ChEBI" id="CHEBI:29105"/>
    </ligand>
</feature>
<dbReference type="InParanoid" id="S0ESF3"/>
<comment type="similarity">
    <text evidence="1 7">Belongs to the class-I aminoacyl-tRNA synthetase family. Glutamate--tRNA ligase type 1 subfamily.</text>
</comment>
<keyword evidence="5 7" id="KW-0648">Protein biosynthesis</keyword>
<feature type="domain" description="Glutamyl/glutaminyl-tRNA synthetase class Ib catalytic" evidence="8">
    <location>
        <begin position="3"/>
        <end position="327"/>
    </location>
</feature>
<dbReference type="PROSITE" id="PS00178">
    <property type="entry name" value="AA_TRNA_LIGASE_I"/>
    <property type="match status" value="1"/>
</dbReference>
<reference evidence="11" key="1">
    <citation type="submission" date="2013-03" db="EMBL/GenBank/DDBJ databases">
        <title>Genome sequence of Chthonomonas calidirosea, the first sequenced genome from the Armatimonadetes phylum (formally candidate division OP10).</title>
        <authorList>
            <person name="Lee K.C.Y."/>
            <person name="Morgan X.C."/>
            <person name="Dunfield P.F."/>
            <person name="Tamas I."/>
            <person name="Houghton K.M."/>
            <person name="Vyssotski M."/>
            <person name="Ryan J.L.J."/>
            <person name="Lagutin K."/>
            <person name="McDonald I.R."/>
            <person name="Stott M.B."/>
        </authorList>
    </citation>
    <scope>NUCLEOTIDE SEQUENCE [LARGE SCALE GENOMIC DNA]</scope>
    <source>
        <strain evidence="11">DSM 23976 / ICMP 18418 / T49</strain>
    </source>
</reference>
<dbReference type="GO" id="GO:0005524">
    <property type="term" value="F:ATP binding"/>
    <property type="evidence" value="ECO:0007669"/>
    <property type="project" value="UniProtKB-UniRule"/>
</dbReference>
<dbReference type="InterPro" id="IPR014729">
    <property type="entry name" value="Rossmann-like_a/b/a_fold"/>
</dbReference>
<dbReference type="GO" id="GO:0004818">
    <property type="term" value="F:glutamate-tRNA ligase activity"/>
    <property type="evidence" value="ECO:0007669"/>
    <property type="project" value="UniProtKB-UniRule"/>
</dbReference>
<sequence length="495" mass="57129">MPVRVRYAPSPTGSPHVGNLRTAIYNWLLAKKEGGQFIARLEDTDRTPERYVPEGVWEIEESLRYLGIVPDEWWVTGGPKGPYIQSQRLDIYKEYAEKLVAEGKAYYCYCSKERLEAMRKEQQARGVPTGYDRHCRDPQRREQMRLKRLSEEGVEPTPVIRLAMPLEGQTVVHDLVRGEIVYENRSQDDQILLKSDGYPTYFLACVVDDHLMGVTHVIRGDDWLSSAAKFMAVIQAFGWEPPKLVHPPLILGPDRKKLSKRHGATQFMEFVREGYLPEALFNFLVLLGWSAGEENREIMSIPEIIERFSLEGLSEHPAVFDYDKLRWMNGYYIRHSEPGRIVGMCLPYLIKSGLISDPPKPDELEMARRVIPLEMERMKVLSEVTDLVGFFFQPLDYPHGYEEKAVAKWFGVPHLKPMLEMEIEAYEALPEWKQESLEKATREVAERLQVPFAQVVHPTRVATTGRTVGPGLFDTLWGLGRERTLMRLRRVLQRV</sequence>
<evidence type="ECO:0000256" key="3">
    <source>
        <dbReference type="ARBA" id="ARBA00022741"/>
    </source>
</evidence>
<dbReference type="Gene3D" id="1.10.10.350">
    <property type="match status" value="1"/>
</dbReference>
<dbReference type="InterPro" id="IPR033910">
    <property type="entry name" value="GluRS_core"/>
</dbReference>
<evidence type="ECO:0000313" key="10">
    <source>
        <dbReference type="EMBL" id="CCW34119.1"/>
    </source>
</evidence>
<dbReference type="InterPro" id="IPR049940">
    <property type="entry name" value="GluQ/Sye"/>
</dbReference>
<comment type="cofactor">
    <cofactor evidence="7">
        <name>Zn(2+)</name>
        <dbReference type="ChEBI" id="CHEBI:29105"/>
    </cofactor>
    <text evidence="7">Binds 1 zinc ion per subunit.</text>
</comment>
<dbReference type="EC" id="6.1.1.17" evidence="7"/>
<keyword evidence="7" id="KW-0479">Metal-binding</keyword>
<keyword evidence="6 7" id="KW-0030">Aminoacyl-tRNA synthetase</keyword>
<dbReference type="InterPro" id="IPR008925">
    <property type="entry name" value="aa_tRNA-synth_I_cd-bd_sf"/>
</dbReference>
<dbReference type="FunCoup" id="S0ESF3">
    <property type="interactions" value="464"/>
</dbReference>
<dbReference type="Gene3D" id="3.40.50.620">
    <property type="entry name" value="HUPs"/>
    <property type="match status" value="1"/>
</dbReference>
<dbReference type="EMBL" id="HF951689">
    <property type="protein sequence ID" value="CCW34119.1"/>
    <property type="molecule type" value="Genomic_DNA"/>
</dbReference>
<dbReference type="HOGENOM" id="CLU_015768_6_3_0"/>
<dbReference type="STRING" id="454171.CP488_00875"/>
<evidence type="ECO:0000259" key="8">
    <source>
        <dbReference type="Pfam" id="PF00749"/>
    </source>
</evidence>
<keyword evidence="3 7" id="KW-0547">Nucleotide-binding</keyword>
<evidence type="ECO:0000259" key="9">
    <source>
        <dbReference type="Pfam" id="PF19269"/>
    </source>
</evidence>